<evidence type="ECO:0000313" key="5">
    <source>
        <dbReference type="Proteomes" id="UP001342631"/>
    </source>
</evidence>
<reference evidence="4 5" key="1">
    <citation type="journal article" date="2024" name="Arch. Microbiol.">
        <title>Corallococcus caeni sp. nov., a novel myxobacterium isolated from activated sludge.</title>
        <authorList>
            <person name="Tomita S."/>
            <person name="Nakai R."/>
            <person name="Kuroda K."/>
            <person name="Kurashita H."/>
            <person name="Hatamoto M."/>
            <person name="Yamaguchi T."/>
            <person name="Narihiro T."/>
        </authorList>
    </citation>
    <scope>NUCLEOTIDE SEQUENCE [LARGE SCALE GENOMIC DNA]</scope>
    <source>
        <strain evidence="4 5">NO1</strain>
    </source>
</reference>
<dbReference type="Gene3D" id="3.30.70.1230">
    <property type="entry name" value="Nucleotide cyclase"/>
    <property type="match status" value="1"/>
</dbReference>
<accession>A0ABQ6QRQ9</accession>
<evidence type="ECO:0000259" key="3">
    <source>
        <dbReference type="PROSITE" id="PS50125"/>
    </source>
</evidence>
<evidence type="ECO:0000256" key="2">
    <source>
        <dbReference type="ARBA" id="ARBA00022840"/>
    </source>
</evidence>
<comment type="caution">
    <text evidence="4">The sequence shown here is derived from an EMBL/GenBank/DDBJ whole genome shotgun (WGS) entry which is preliminary data.</text>
</comment>
<keyword evidence="1" id="KW-0547">Nucleotide-binding</keyword>
<dbReference type="InterPro" id="IPR041664">
    <property type="entry name" value="AAA_16"/>
</dbReference>
<dbReference type="Gene3D" id="1.25.40.10">
    <property type="entry name" value="Tetratricopeptide repeat domain"/>
    <property type="match status" value="1"/>
</dbReference>
<dbReference type="InterPro" id="IPR011990">
    <property type="entry name" value="TPR-like_helical_dom_sf"/>
</dbReference>
<dbReference type="SUPFAM" id="SSF52540">
    <property type="entry name" value="P-loop containing nucleoside triphosphate hydrolases"/>
    <property type="match status" value="1"/>
</dbReference>
<dbReference type="CDD" id="cd07302">
    <property type="entry name" value="CHD"/>
    <property type="match status" value="1"/>
</dbReference>
<organism evidence="4 5">
    <name type="scientific">Corallococcus caeni</name>
    <dbReference type="NCBI Taxonomy" id="3082388"/>
    <lineage>
        <taxon>Bacteria</taxon>
        <taxon>Pseudomonadati</taxon>
        <taxon>Myxococcota</taxon>
        <taxon>Myxococcia</taxon>
        <taxon>Myxococcales</taxon>
        <taxon>Cystobacterineae</taxon>
        <taxon>Myxococcaceae</taxon>
        <taxon>Corallococcus</taxon>
    </lineage>
</organism>
<dbReference type="InterPro" id="IPR001054">
    <property type="entry name" value="A/G_cyclase"/>
</dbReference>
<dbReference type="EMBL" id="BTTX01000003">
    <property type="protein sequence ID" value="GMU06702.1"/>
    <property type="molecule type" value="Genomic_DNA"/>
</dbReference>
<evidence type="ECO:0000256" key="1">
    <source>
        <dbReference type="ARBA" id="ARBA00022741"/>
    </source>
</evidence>
<keyword evidence="2" id="KW-0067">ATP-binding</keyword>
<dbReference type="SUPFAM" id="SSF55073">
    <property type="entry name" value="Nucleotide cyclase"/>
    <property type="match status" value="1"/>
</dbReference>
<proteinExistence type="predicted"/>
<sequence length="1048" mass="115371">MGPEGFRFCGACGAPLTPREPPASALSRPGAPARADRRQLTVLFCDLADSTALSERLDPEELRDVVRAYQAACAEPIERFEGHIAQYLGDGLLVYFGYPEAHEDDARRSLLAALAMLQAMARLNATVMEKQGLRLAVRIGIHTGPVVAGEVGAGVRREHLAVGQTPNVAARLQGLAEPDSIVLSGATYRLARGFFQFEPLGERMLKGISTPVDVYRAVRETGARSRFEVERSQGLSPLVGRRWELDALVGCFEAAREGRGQLVLVEGEAGIGKSRLLHQFEERLAAHAHTLLVCRCAFFYRSSAFHPVVDLLKQVFRWREEDSPERKRALLEERLRRFGLPLEESLPLYADLLGLPLGEAHPPSQLSPRRQNQLTQESLLTLLLEQTRARPVVLVLEDLHWADPSTRELLRLLVDRMRDAPLLLVMTTRPPWDASWNEVPVRLRLTLPGLTDEEVTRFVMGLTGGRTLPPRVLRQVIQKTDGIPLFVEEFTKTLLESGFLQREETAYVLKGPLPAVAIPATLQDALMARLDRHGDLKELAQLCAVLGREFSYSLLASVADLEELELRGKLQRLVEAELLFESTRDGASYLFKHALLQDAAHDSLLKSTRQDFHRRIAQALEARFPRLAEEKPELLAHHHLGAGLTAQAVPWLCKAGQRALALCANQEAITHLEQALGVLGGLPPGPERDEQELAAQLTLGGAWSASRGFSAPQVERSYGRALALCGQLGDSPRHFWGLLGLWNFHHARADLDPALELGHRCLQLAKRLGGHEMLLSAYNAVGSTLYFRGAPAEARGYLQTAVDLDDANRHRPYSTPAGAFGGVSARCDLAATLWHLGLPEEAVAHSRAAILRAQELDSANSLAFAVTFASQLYQSMGDLVQLRHHAEWALSTSRERGYFFQTVALFFLGAATVGEALAHGGADVEARLDEGRARMCEGLDAYRRLGARLSESYLLAQLVALDIARGHLELARAHLEDAFQAATGEGYWLAELHRLTGLLARAEGSAFAEARAVESFGRALDVARSQGNRLFEQRALADLEGARRRGEP</sequence>
<dbReference type="PANTHER" id="PTHR16305:SF28">
    <property type="entry name" value="GUANYLATE CYCLASE DOMAIN-CONTAINING PROTEIN"/>
    <property type="match status" value="1"/>
</dbReference>
<dbReference type="Proteomes" id="UP001342631">
    <property type="component" value="Unassembled WGS sequence"/>
</dbReference>
<keyword evidence="5" id="KW-1185">Reference proteome</keyword>
<dbReference type="Pfam" id="PF13191">
    <property type="entry name" value="AAA_16"/>
    <property type="match status" value="1"/>
</dbReference>
<evidence type="ECO:0000313" key="4">
    <source>
        <dbReference type="EMBL" id="GMU06702.1"/>
    </source>
</evidence>
<dbReference type="PANTHER" id="PTHR16305">
    <property type="entry name" value="TESTICULAR SOLUBLE ADENYLYL CYCLASE"/>
    <property type="match status" value="1"/>
</dbReference>
<gene>
    <name evidence="4" type="ORF">ASNO1_29550</name>
</gene>
<protein>
    <submittedName>
        <fullName evidence="4">AAA family ATPase</fullName>
    </submittedName>
</protein>
<dbReference type="Pfam" id="PF00211">
    <property type="entry name" value="Guanylate_cyc"/>
    <property type="match status" value="1"/>
</dbReference>
<dbReference type="SMART" id="SM00044">
    <property type="entry name" value="CYCc"/>
    <property type="match status" value="1"/>
</dbReference>
<dbReference type="InterPro" id="IPR029787">
    <property type="entry name" value="Nucleotide_cyclase"/>
</dbReference>
<name>A0ABQ6QRQ9_9BACT</name>
<dbReference type="PROSITE" id="PS50125">
    <property type="entry name" value="GUANYLATE_CYCLASE_2"/>
    <property type="match status" value="1"/>
</dbReference>
<dbReference type="Gene3D" id="3.40.50.300">
    <property type="entry name" value="P-loop containing nucleotide triphosphate hydrolases"/>
    <property type="match status" value="1"/>
</dbReference>
<dbReference type="SUPFAM" id="SSF48452">
    <property type="entry name" value="TPR-like"/>
    <property type="match status" value="1"/>
</dbReference>
<dbReference type="InterPro" id="IPR027417">
    <property type="entry name" value="P-loop_NTPase"/>
</dbReference>
<feature type="domain" description="Guanylate cyclase" evidence="3">
    <location>
        <begin position="41"/>
        <end position="173"/>
    </location>
</feature>